<accession>A0A8J7F6E1</accession>
<dbReference type="EMBL" id="JADEWL010000099">
    <property type="protein sequence ID" value="MBE9215433.1"/>
    <property type="molecule type" value="Genomic_DNA"/>
</dbReference>
<dbReference type="NCBIfam" id="NF033674">
    <property type="entry name" value="stress_OB_fold"/>
    <property type="match status" value="1"/>
</dbReference>
<name>A0A8J7F6E1_9CYAN</name>
<gene>
    <name evidence="3" type="ORF">IQ247_22670</name>
</gene>
<proteinExistence type="predicted"/>
<feature type="region of interest" description="Disordered" evidence="2">
    <location>
        <begin position="106"/>
        <end position="126"/>
    </location>
</feature>
<protein>
    <submittedName>
        <fullName evidence="3">NirD/YgiW/YdeI family stress tolerance protein</fullName>
    </submittedName>
</protein>
<keyword evidence="4" id="KW-1185">Reference proteome</keyword>
<evidence type="ECO:0000313" key="3">
    <source>
        <dbReference type="EMBL" id="MBE9215433.1"/>
    </source>
</evidence>
<evidence type="ECO:0000256" key="1">
    <source>
        <dbReference type="ARBA" id="ARBA00022729"/>
    </source>
</evidence>
<dbReference type="InterPro" id="IPR036700">
    <property type="entry name" value="BOBF_sf"/>
</dbReference>
<dbReference type="Gene3D" id="2.40.50.200">
    <property type="entry name" value="Bacterial OB-fold"/>
    <property type="match status" value="1"/>
</dbReference>
<dbReference type="Proteomes" id="UP000620559">
    <property type="component" value="Unassembled WGS sequence"/>
</dbReference>
<sequence>MKKAILLTVTSTLMTVGIPQVLAQTNIGDLQRNSGMTISGTIKSVVGNEFILDDGTGQVIVDTAPRWWQKFNFNAGERVTVVGEYDDEDFDAFKITRSDGSVINIRNGLGRPPWAGGNPQGGSRPD</sequence>
<reference evidence="3" key="1">
    <citation type="submission" date="2020-10" db="EMBL/GenBank/DDBJ databases">
        <authorList>
            <person name="Castelo-Branco R."/>
            <person name="Eusebio N."/>
            <person name="Adriana R."/>
            <person name="Vieira A."/>
            <person name="Brugerolle De Fraissinette N."/>
            <person name="Rezende De Castro R."/>
            <person name="Schneider M.P."/>
            <person name="Vasconcelos V."/>
            <person name="Leao P.N."/>
        </authorList>
    </citation>
    <scope>NUCLEOTIDE SEQUENCE</scope>
    <source>
        <strain evidence="3">LEGE 06105</strain>
    </source>
</reference>
<evidence type="ECO:0000313" key="4">
    <source>
        <dbReference type="Proteomes" id="UP000620559"/>
    </source>
</evidence>
<comment type="caution">
    <text evidence="3">The sequence shown here is derived from an EMBL/GenBank/DDBJ whole genome shotgun (WGS) entry which is preliminary data.</text>
</comment>
<organism evidence="3 4">
    <name type="scientific">Plectonema cf. radiosum LEGE 06105</name>
    <dbReference type="NCBI Taxonomy" id="945769"/>
    <lineage>
        <taxon>Bacteria</taxon>
        <taxon>Bacillati</taxon>
        <taxon>Cyanobacteriota</taxon>
        <taxon>Cyanophyceae</taxon>
        <taxon>Oscillatoriophycideae</taxon>
        <taxon>Oscillatoriales</taxon>
        <taxon>Microcoleaceae</taxon>
        <taxon>Plectonema</taxon>
    </lineage>
</organism>
<dbReference type="InterPro" id="IPR005220">
    <property type="entry name" value="CarO-like"/>
</dbReference>
<evidence type="ECO:0000256" key="2">
    <source>
        <dbReference type="SAM" id="MobiDB-lite"/>
    </source>
</evidence>
<dbReference type="SUPFAM" id="SSF101756">
    <property type="entry name" value="Hypothetical protein YgiW"/>
    <property type="match status" value="1"/>
</dbReference>
<dbReference type="AlphaFoldDB" id="A0A8J7F6E1"/>
<keyword evidence="1" id="KW-0732">Signal</keyword>
<dbReference type="RefSeq" id="WP_193923503.1">
    <property type="nucleotide sequence ID" value="NZ_JADEWL010000099.1"/>
</dbReference>